<dbReference type="InterPro" id="IPR023210">
    <property type="entry name" value="NADP_OxRdtase_dom"/>
</dbReference>
<evidence type="ECO:0000256" key="1">
    <source>
        <dbReference type="PIRSR" id="PIRSR000097-1"/>
    </source>
</evidence>
<reference evidence="5 6" key="1">
    <citation type="submission" date="2018-02" db="EMBL/GenBank/DDBJ databases">
        <title>Complete genome sequence of Agrobacterium tumefaciens 1D1609.</title>
        <authorList>
            <person name="Cho S.-T."/>
            <person name="Haryono M."/>
            <person name="Chang H.-H."/>
            <person name="Santos M.N."/>
            <person name="Lai E.-M."/>
            <person name="Kuo C.-H."/>
        </authorList>
    </citation>
    <scope>NUCLEOTIDE SEQUENCE [LARGE SCALE GENOMIC DNA]</scope>
    <source>
        <strain evidence="5 6">1D1609</strain>
    </source>
</reference>
<dbReference type="SUPFAM" id="SSF51430">
    <property type="entry name" value="NAD(P)-linked oxidoreductase"/>
    <property type="match status" value="1"/>
</dbReference>
<dbReference type="CDD" id="cd19138">
    <property type="entry name" value="AKR_YeaE"/>
    <property type="match status" value="1"/>
</dbReference>
<evidence type="ECO:0000313" key="5">
    <source>
        <dbReference type="EMBL" id="AVH42211.1"/>
    </source>
</evidence>
<evidence type="ECO:0000259" key="4">
    <source>
        <dbReference type="Pfam" id="PF00248"/>
    </source>
</evidence>
<dbReference type="EMBL" id="CP026924">
    <property type="protein sequence ID" value="AVH42211.1"/>
    <property type="molecule type" value="Genomic_DNA"/>
</dbReference>
<dbReference type="PRINTS" id="PR00069">
    <property type="entry name" value="ALDKETRDTASE"/>
</dbReference>
<feature type="site" description="Lowers pKa of active site Tyr" evidence="3">
    <location>
        <position position="82"/>
    </location>
</feature>
<proteinExistence type="predicted"/>
<dbReference type="InterPro" id="IPR036812">
    <property type="entry name" value="NAD(P)_OxRdtase_dom_sf"/>
</dbReference>
<feature type="binding site" evidence="2">
    <location>
        <position position="115"/>
    </location>
    <ligand>
        <name>substrate</name>
    </ligand>
</feature>
<evidence type="ECO:0000256" key="2">
    <source>
        <dbReference type="PIRSR" id="PIRSR000097-2"/>
    </source>
</evidence>
<dbReference type="Proteomes" id="UP000237717">
    <property type="component" value="Chromosome I"/>
</dbReference>
<organism evidence="5 6">
    <name type="scientific">Agrobacterium tumefaciens</name>
    <dbReference type="NCBI Taxonomy" id="358"/>
    <lineage>
        <taxon>Bacteria</taxon>
        <taxon>Pseudomonadati</taxon>
        <taxon>Pseudomonadota</taxon>
        <taxon>Alphaproteobacteria</taxon>
        <taxon>Hyphomicrobiales</taxon>
        <taxon>Rhizobiaceae</taxon>
        <taxon>Rhizobium/Agrobacterium group</taxon>
        <taxon>Agrobacterium</taxon>
        <taxon>Agrobacterium tumefaciens complex</taxon>
    </lineage>
</organism>
<name>A0A2L2LCZ3_AGRTU</name>
<dbReference type="InterPro" id="IPR020471">
    <property type="entry name" value="AKR"/>
</dbReference>
<gene>
    <name evidence="5" type="ORF">At1D1609_21570</name>
</gene>
<feature type="active site" description="Proton donor" evidence="1">
    <location>
        <position position="57"/>
    </location>
</feature>
<protein>
    <submittedName>
        <fullName evidence="5">Aldo/keto reductase</fullName>
    </submittedName>
</protein>
<dbReference type="GO" id="GO:0016491">
    <property type="term" value="F:oxidoreductase activity"/>
    <property type="evidence" value="ECO:0007669"/>
    <property type="project" value="InterPro"/>
</dbReference>
<sequence>MYDDIPSVTLPSGKEVPALGLGTWNMGETRSSAPQEVESIRKAIDLGMTLIDTAEMYADGRSEEVVGAAIAGRRQDVFLVSKVYPWNASERGTAEACERSLARLGTDHIDLYLLHWRGEHPLAETVAAFERLKSDGKIGDWGVSNFDTDDMEELFAVPGGKNCAANQVLYNLSRRGPEFSLLPWCQERGVPLMAYSPIEQGRILKNHELIRIAKAYQATPAQLALAFLLERDGVIAIPKSASVSRVEENRGATDLEITEEDWAALDAVFPPPTRKTSLEML</sequence>
<dbReference type="Pfam" id="PF00248">
    <property type="entry name" value="Aldo_ket_red"/>
    <property type="match status" value="1"/>
</dbReference>
<dbReference type="Gene3D" id="3.20.20.100">
    <property type="entry name" value="NADP-dependent oxidoreductase domain"/>
    <property type="match status" value="1"/>
</dbReference>
<feature type="domain" description="NADP-dependent oxidoreductase" evidence="4">
    <location>
        <begin position="19"/>
        <end position="268"/>
    </location>
</feature>
<dbReference type="PIRSF" id="PIRSF000097">
    <property type="entry name" value="AKR"/>
    <property type="match status" value="1"/>
</dbReference>
<dbReference type="PANTHER" id="PTHR43638">
    <property type="entry name" value="OXIDOREDUCTASE, ALDO/KETO REDUCTASE FAMILY PROTEIN"/>
    <property type="match status" value="1"/>
</dbReference>
<evidence type="ECO:0000256" key="3">
    <source>
        <dbReference type="PIRSR" id="PIRSR000097-3"/>
    </source>
</evidence>
<dbReference type="AlphaFoldDB" id="A0A2L2LCZ3"/>
<dbReference type="RefSeq" id="WP_065655848.1">
    <property type="nucleotide sequence ID" value="NZ_CP026924.1"/>
</dbReference>
<dbReference type="PANTHER" id="PTHR43638:SF3">
    <property type="entry name" value="ALDEHYDE REDUCTASE"/>
    <property type="match status" value="1"/>
</dbReference>
<evidence type="ECO:0000313" key="6">
    <source>
        <dbReference type="Proteomes" id="UP000237717"/>
    </source>
</evidence>
<accession>A0A2L2LCZ3</accession>